<feature type="repeat" description="WD" evidence="5">
    <location>
        <begin position="187"/>
        <end position="221"/>
    </location>
</feature>
<evidence type="ECO:0000313" key="7">
    <source>
        <dbReference type="Proteomes" id="UP000320333"/>
    </source>
</evidence>
<dbReference type="Proteomes" id="UP000320333">
    <property type="component" value="Unassembled WGS sequence"/>
</dbReference>
<dbReference type="OrthoDB" id="538223at2759"/>
<dbReference type="InterPro" id="IPR015943">
    <property type="entry name" value="WD40/YVTN_repeat-like_dom_sf"/>
</dbReference>
<evidence type="ECO:0000256" key="1">
    <source>
        <dbReference type="ARBA" id="ARBA00004123"/>
    </source>
</evidence>
<evidence type="ECO:0000256" key="3">
    <source>
        <dbReference type="ARBA" id="ARBA00023242"/>
    </source>
</evidence>
<evidence type="ECO:0000256" key="5">
    <source>
        <dbReference type="PROSITE-ProRule" id="PRU00221"/>
    </source>
</evidence>
<feature type="repeat" description="WD" evidence="5">
    <location>
        <begin position="277"/>
        <end position="318"/>
    </location>
</feature>
<proteinExistence type="predicted"/>
<feature type="repeat" description="WD" evidence="5">
    <location>
        <begin position="131"/>
        <end position="164"/>
    </location>
</feature>
<dbReference type="InterPro" id="IPR036322">
    <property type="entry name" value="WD40_repeat_dom_sf"/>
</dbReference>
<dbReference type="SMART" id="SM00320">
    <property type="entry name" value="WD40"/>
    <property type="match status" value="7"/>
</dbReference>
<feature type="repeat" description="WD" evidence="5">
    <location>
        <begin position="328"/>
        <end position="362"/>
    </location>
</feature>
<sequence length="446" mass="48218">MNGDMSSLLDLLRATTEQATSAGASVSVQSNIAADTNENERNEMLSLIARQLRSYGLIAEADAVATHIIIDSHRIAAKLPSAKLARLCFSVPSKGSEKSEDASHVQRGPTLGVVDTTRAVRSAPQFVSWFATQHKGAVRGAAFSVDGAYIATASADASLKVLDVAKIQNCRKDSSMAATDKPAIRTFYDHQSAANAVAFHPNGSILASCSDDQTIKLYDLQKLNMKRGFRYMQDACAVRCISFHPTGDYLLAGTDHECVRIYDMQTFKCYRPSMPSTGDLTGSITKAEFSPFGNVFATSSTDGSIRIYDGVGGKLINTIAQAHGGASVSSIQFSQNGKWLLSCGLDSLPRLWDLGSGRVLQTFEGSSQKNISINASFSQKDELVLSLDDVSNSIVAWDCKTGTLLKKYNTMHSGPIRALHTSPVDGGFVTVSDDCRMRYWFPEENF</sequence>
<dbReference type="EMBL" id="QEAP01000022">
    <property type="protein sequence ID" value="TPX77397.1"/>
    <property type="molecule type" value="Genomic_DNA"/>
</dbReference>
<dbReference type="STRING" id="246404.A0A507FQU9"/>
<dbReference type="CDD" id="cd00200">
    <property type="entry name" value="WD40"/>
    <property type="match status" value="1"/>
</dbReference>
<name>A0A507FQU9_9FUNG</name>
<organism evidence="6 7">
    <name type="scientific">Chytriomyces confervae</name>
    <dbReference type="NCBI Taxonomy" id="246404"/>
    <lineage>
        <taxon>Eukaryota</taxon>
        <taxon>Fungi</taxon>
        <taxon>Fungi incertae sedis</taxon>
        <taxon>Chytridiomycota</taxon>
        <taxon>Chytridiomycota incertae sedis</taxon>
        <taxon>Chytridiomycetes</taxon>
        <taxon>Chytridiales</taxon>
        <taxon>Chytriomycetaceae</taxon>
        <taxon>Chytriomyces</taxon>
    </lineage>
</organism>
<keyword evidence="5" id="KW-0853">WD repeat</keyword>
<dbReference type="PANTHER" id="PTHR44133:SF2">
    <property type="entry name" value="CLEAVAGE STIMULATION FACTOR SUBUNIT 1"/>
    <property type="match status" value="1"/>
</dbReference>
<reference evidence="6 7" key="1">
    <citation type="journal article" date="2019" name="Sci. Rep.">
        <title>Comparative genomics of chytrid fungi reveal insights into the obligate biotrophic and pathogenic lifestyle of Synchytrium endobioticum.</title>
        <authorList>
            <person name="van de Vossenberg B.T.L.H."/>
            <person name="Warris S."/>
            <person name="Nguyen H.D.T."/>
            <person name="van Gent-Pelzer M.P.E."/>
            <person name="Joly D.L."/>
            <person name="van de Geest H.C."/>
            <person name="Bonants P.J.M."/>
            <person name="Smith D.S."/>
            <person name="Levesque C.A."/>
            <person name="van der Lee T.A.J."/>
        </authorList>
    </citation>
    <scope>NUCLEOTIDE SEQUENCE [LARGE SCALE GENOMIC DNA]</scope>
    <source>
        <strain evidence="6 7">CBS 675.73</strain>
    </source>
</reference>
<evidence type="ECO:0000313" key="6">
    <source>
        <dbReference type="EMBL" id="TPX77397.1"/>
    </source>
</evidence>
<dbReference type="SUPFAM" id="SSF50978">
    <property type="entry name" value="WD40 repeat-like"/>
    <property type="match status" value="1"/>
</dbReference>
<evidence type="ECO:0000256" key="2">
    <source>
        <dbReference type="ARBA" id="ARBA00022664"/>
    </source>
</evidence>
<dbReference type="InterPro" id="IPR001680">
    <property type="entry name" value="WD40_rpt"/>
</dbReference>
<dbReference type="PANTHER" id="PTHR44133">
    <property type="entry name" value="CLEAVAGE STIMULATION FACTOR SUBUNIT 1"/>
    <property type="match status" value="1"/>
</dbReference>
<dbReference type="PROSITE" id="PS50082">
    <property type="entry name" value="WD_REPEATS_2"/>
    <property type="match status" value="4"/>
</dbReference>
<evidence type="ECO:0000256" key="4">
    <source>
        <dbReference type="ARBA" id="ARBA00029851"/>
    </source>
</evidence>
<comment type="caution">
    <text evidence="6">The sequence shown here is derived from an EMBL/GenBank/DDBJ whole genome shotgun (WGS) entry which is preliminary data.</text>
</comment>
<comment type="subcellular location">
    <subcellularLocation>
        <location evidence="1">Nucleus</location>
    </subcellularLocation>
</comment>
<dbReference type="InterPro" id="IPR044633">
    <property type="entry name" value="CstF1-like"/>
</dbReference>
<dbReference type="PROSITE" id="PS50294">
    <property type="entry name" value="WD_REPEATS_REGION"/>
    <property type="match status" value="1"/>
</dbReference>
<keyword evidence="7" id="KW-1185">Reference proteome</keyword>
<keyword evidence="2" id="KW-0507">mRNA processing</keyword>
<dbReference type="GO" id="GO:0003723">
    <property type="term" value="F:RNA binding"/>
    <property type="evidence" value="ECO:0007669"/>
    <property type="project" value="TreeGrafter"/>
</dbReference>
<dbReference type="GO" id="GO:0005848">
    <property type="term" value="C:mRNA cleavage stimulating factor complex"/>
    <property type="evidence" value="ECO:0007669"/>
    <property type="project" value="InterPro"/>
</dbReference>
<gene>
    <name evidence="6" type="ORF">CcCBS67573_g01347</name>
</gene>
<keyword evidence="3" id="KW-0539">Nucleus</keyword>
<dbReference type="Pfam" id="PF00400">
    <property type="entry name" value="WD40"/>
    <property type="match status" value="5"/>
</dbReference>
<protein>
    <recommendedName>
        <fullName evidence="4">Cleavage stimulation factor 50 kDa subunit</fullName>
    </recommendedName>
</protein>
<dbReference type="Gene3D" id="2.130.10.10">
    <property type="entry name" value="YVTN repeat-like/Quinoprotein amine dehydrogenase"/>
    <property type="match status" value="1"/>
</dbReference>
<accession>A0A507FQU9</accession>
<dbReference type="GO" id="GO:0031124">
    <property type="term" value="P:mRNA 3'-end processing"/>
    <property type="evidence" value="ECO:0007669"/>
    <property type="project" value="InterPro"/>
</dbReference>
<dbReference type="AlphaFoldDB" id="A0A507FQU9"/>